<feature type="signal peptide" evidence="1">
    <location>
        <begin position="1"/>
        <end position="22"/>
    </location>
</feature>
<keyword evidence="1" id="KW-0732">Signal</keyword>
<dbReference type="Proteomes" id="UP000183670">
    <property type="component" value="Unassembled WGS sequence"/>
</dbReference>
<dbReference type="RefSeq" id="WP_074557831.1">
    <property type="nucleotide sequence ID" value="NZ_FMYE01000014.1"/>
</dbReference>
<dbReference type="NCBIfam" id="TIGR03780">
    <property type="entry name" value="Bac_Flav_CT_N"/>
    <property type="match status" value="1"/>
</dbReference>
<reference evidence="2 3" key="1">
    <citation type="submission" date="2016-10" db="EMBL/GenBank/DDBJ databases">
        <authorList>
            <person name="de Groot N.N."/>
        </authorList>
    </citation>
    <scope>NUCLEOTIDE SEQUENCE [LARGE SCALE GENOMIC DNA]</scope>
    <source>
        <strain evidence="2 3">NLAE-zl-C500</strain>
    </source>
</reference>
<proteinExistence type="predicted"/>
<sequence>MKIKKIFGALILCAVTSTPILAQQTYEEMEQLTINEQVTTVITASEPIRFVDISTDKVVGDQPINNTIRLKPKEGLHADGDVLAIVTIVTERYRTQYALLYTTRMQEAVTDKEIQLVERNAYNNPAVSMSTVDMTRFARQIWNSPAKIRNIATKKHRMVMRLNNIYTAGDYFFLDFSVDNKTNIRFDIDQIRLKLDDKKMSKATNTQSIEIQPVMMLEQAKSFRYGYRNVIVIKKMTFPNDKVLTIEMAEKQISGRNILLNIDYEDVLSADSFNAVLLEED</sequence>
<feature type="chain" id="PRO_5010175850" evidence="1">
    <location>
        <begin position="23"/>
        <end position="281"/>
    </location>
</feature>
<dbReference type="EMBL" id="FMYE01000014">
    <property type="protein sequence ID" value="SDB76916.1"/>
    <property type="molecule type" value="Genomic_DNA"/>
</dbReference>
<accession>A0A1G6G6V6</accession>
<protein>
    <submittedName>
        <fullName evidence="2">Bacteroides conjugative transposon TraN protein</fullName>
    </submittedName>
</protein>
<dbReference type="InterPro" id="IPR022298">
    <property type="entry name" value="Conjug_transposon_TraN"/>
</dbReference>
<evidence type="ECO:0000256" key="1">
    <source>
        <dbReference type="SAM" id="SignalP"/>
    </source>
</evidence>
<dbReference type="Pfam" id="PF13595">
    <property type="entry name" value="DUF4138"/>
    <property type="match status" value="1"/>
</dbReference>
<evidence type="ECO:0000313" key="3">
    <source>
        <dbReference type="Proteomes" id="UP000183670"/>
    </source>
</evidence>
<evidence type="ECO:0000313" key="2">
    <source>
        <dbReference type="EMBL" id="SDB76916.1"/>
    </source>
</evidence>
<gene>
    <name evidence="2" type="ORF">SAMN05192581_101480</name>
</gene>
<organism evidence="2 3">
    <name type="scientific">Bacteroides ovatus</name>
    <dbReference type="NCBI Taxonomy" id="28116"/>
    <lineage>
        <taxon>Bacteria</taxon>
        <taxon>Pseudomonadati</taxon>
        <taxon>Bacteroidota</taxon>
        <taxon>Bacteroidia</taxon>
        <taxon>Bacteroidales</taxon>
        <taxon>Bacteroidaceae</taxon>
        <taxon>Bacteroides</taxon>
    </lineage>
</organism>
<dbReference type="AlphaFoldDB" id="A0A1G6G6V6"/>
<name>A0A1G6G6V6_BACOV</name>